<dbReference type="PANTHER" id="PTHR22617:SF43">
    <property type="entry name" value="PROTEIN PILI"/>
    <property type="match status" value="1"/>
</dbReference>
<evidence type="ECO:0000313" key="2">
    <source>
        <dbReference type="EMBL" id="OUR93451.1"/>
    </source>
</evidence>
<evidence type="ECO:0000313" key="3">
    <source>
        <dbReference type="Proteomes" id="UP000196531"/>
    </source>
</evidence>
<gene>
    <name evidence="2" type="ORF">A9Q84_18430</name>
</gene>
<comment type="caution">
    <text evidence="2">The sequence shown here is derived from an EMBL/GenBank/DDBJ whole genome shotgun (WGS) entry which is preliminary data.</text>
</comment>
<dbReference type="AlphaFoldDB" id="A0A1Y5F204"/>
<dbReference type="Gene3D" id="2.40.50.180">
    <property type="entry name" value="CheA-289, Domain 4"/>
    <property type="match status" value="1"/>
</dbReference>
<proteinExistence type="predicted"/>
<sequence length="154" mass="17286">MGEVAVEHSQVAQVDLNQLCGFKIGNGHYAVSVLDVQEVIKPQLLTPVPLAPNYVKGLINLRGQIVTAISLRTLFGLEEIDKEDYMNIIVRSGDSLYSLVVDEILDVIDVEKETYEPTPETLEDKIKKFISGVYKLEKNLLILLDLEKVLNFEN</sequence>
<dbReference type="InterPro" id="IPR039315">
    <property type="entry name" value="CheW"/>
</dbReference>
<accession>A0A1Y5F204</accession>
<dbReference type="SUPFAM" id="SSF50341">
    <property type="entry name" value="CheW-like"/>
    <property type="match status" value="1"/>
</dbReference>
<reference evidence="3" key="1">
    <citation type="journal article" date="2017" name="Proc. Natl. Acad. Sci. U.S.A.">
        <title>Simulation of Deepwater Horizon oil plume reveals substrate specialization within a complex community of hydrocarbon-degraders.</title>
        <authorList>
            <person name="Hu P."/>
            <person name="Dubinsky E.A."/>
            <person name="Probst A.J."/>
            <person name="Wang J."/>
            <person name="Sieber C.M.K."/>
            <person name="Tom L.M."/>
            <person name="Gardinali P."/>
            <person name="Banfield J.F."/>
            <person name="Atlas R.M."/>
            <person name="Andersen G.L."/>
        </authorList>
    </citation>
    <scope>NUCLEOTIDE SEQUENCE [LARGE SCALE GENOMIC DNA]</scope>
</reference>
<dbReference type="GO" id="GO:0005829">
    <property type="term" value="C:cytosol"/>
    <property type="evidence" value="ECO:0007669"/>
    <property type="project" value="TreeGrafter"/>
</dbReference>
<dbReference type="PANTHER" id="PTHR22617">
    <property type="entry name" value="CHEMOTAXIS SENSOR HISTIDINE KINASE-RELATED"/>
    <property type="match status" value="1"/>
</dbReference>
<organism evidence="2 3">
    <name type="scientific">Halobacteriovorax marinus</name>
    <dbReference type="NCBI Taxonomy" id="97084"/>
    <lineage>
        <taxon>Bacteria</taxon>
        <taxon>Pseudomonadati</taxon>
        <taxon>Bdellovibrionota</taxon>
        <taxon>Bacteriovoracia</taxon>
        <taxon>Bacteriovoracales</taxon>
        <taxon>Halobacteriovoraceae</taxon>
        <taxon>Halobacteriovorax</taxon>
    </lineage>
</organism>
<dbReference type="InterPro" id="IPR036061">
    <property type="entry name" value="CheW-like_dom_sf"/>
</dbReference>
<dbReference type="Proteomes" id="UP000196531">
    <property type="component" value="Unassembled WGS sequence"/>
</dbReference>
<dbReference type="Gene3D" id="2.30.30.40">
    <property type="entry name" value="SH3 Domains"/>
    <property type="match status" value="1"/>
</dbReference>
<dbReference type="CDD" id="cd00732">
    <property type="entry name" value="CheW"/>
    <property type="match status" value="1"/>
</dbReference>
<dbReference type="GO" id="GO:0006935">
    <property type="term" value="P:chemotaxis"/>
    <property type="evidence" value="ECO:0007669"/>
    <property type="project" value="InterPro"/>
</dbReference>
<dbReference type="SMART" id="SM00260">
    <property type="entry name" value="CheW"/>
    <property type="match status" value="1"/>
</dbReference>
<dbReference type="InterPro" id="IPR002545">
    <property type="entry name" value="CheW-lke_dom"/>
</dbReference>
<evidence type="ECO:0000259" key="1">
    <source>
        <dbReference type="PROSITE" id="PS50851"/>
    </source>
</evidence>
<dbReference type="EMBL" id="MAAO01000015">
    <property type="protein sequence ID" value="OUR93451.1"/>
    <property type="molecule type" value="Genomic_DNA"/>
</dbReference>
<name>A0A1Y5F204_9BACT</name>
<dbReference type="Pfam" id="PF01584">
    <property type="entry name" value="CheW"/>
    <property type="match status" value="1"/>
</dbReference>
<protein>
    <recommendedName>
        <fullName evidence="1">CheW-like domain-containing protein</fullName>
    </recommendedName>
</protein>
<feature type="domain" description="CheW-like" evidence="1">
    <location>
        <begin position="16"/>
        <end position="154"/>
    </location>
</feature>
<dbReference type="GO" id="GO:0007165">
    <property type="term" value="P:signal transduction"/>
    <property type="evidence" value="ECO:0007669"/>
    <property type="project" value="InterPro"/>
</dbReference>
<dbReference type="PROSITE" id="PS50851">
    <property type="entry name" value="CHEW"/>
    <property type="match status" value="1"/>
</dbReference>